<dbReference type="STRING" id="421058.SAMN05421866_4183"/>
<dbReference type="EMBL" id="FQWT01000008">
    <property type="protein sequence ID" value="SHH89753.1"/>
    <property type="molecule type" value="Genomic_DNA"/>
</dbReference>
<sequence length="49" mass="5639">MKVTVIIENVGGVFFVNHKRLGHDKLSDMEKVALNEFIKEYKQSNQEAC</sequence>
<dbReference type="Proteomes" id="UP000184047">
    <property type="component" value="Unassembled WGS sequence"/>
</dbReference>
<evidence type="ECO:0000313" key="1">
    <source>
        <dbReference type="EMBL" id="SHH89753.1"/>
    </source>
</evidence>
<dbReference type="RefSeq" id="WP_175547522.1">
    <property type="nucleotide sequence ID" value="NZ_FQWT01000008.1"/>
</dbReference>
<proteinExistence type="predicted"/>
<organism evidence="1 2">
    <name type="scientific">Chryseobacterium oranimense</name>
    <dbReference type="NCBI Taxonomy" id="421058"/>
    <lineage>
        <taxon>Bacteria</taxon>
        <taxon>Pseudomonadati</taxon>
        <taxon>Bacteroidota</taxon>
        <taxon>Flavobacteriia</taxon>
        <taxon>Flavobacteriales</taxon>
        <taxon>Weeksellaceae</taxon>
        <taxon>Chryseobacterium group</taxon>
        <taxon>Chryseobacterium</taxon>
    </lineage>
</organism>
<gene>
    <name evidence="1" type="ORF">SAMN05421866_4183</name>
</gene>
<keyword evidence="2" id="KW-1185">Reference proteome</keyword>
<accession>A0A1M5WRV3</accession>
<protein>
    <submittedName>
        <fullName evidence="1">Uncharacterized protein</fullName>
    </submittedName>
</protein>
<name>A0A1M5WRV3_9FLAO</name>
<reference evidence="2" key="1">
    <citation type="submission" date="2016-11" db="EMBL/GenBank/DDBJ databases">
        <authorList>
            <person name="Varghese N."/>
            <person name="Submissions S."/>
        </authorList>
    </citation>
    <scope>NUCLEOTIDE SEQUENCE [LARGE SCALE GENOMIC DNA]</scope>
    <source>
        <strain evidence="2">DSM 19055</strain>
    </source>
</reference>
<evidence type="ECO:0000313" key="2">
    <source>
        <dbReference type="Proteomes" id="UP000184047"/>
    </source>
</evidence>
<dbReference type="AlphaFoldDB" id="A0A1M5WRV3"/>